<evidence type="ECO:0000256" key="6">
    <source>
        <dbReference type="ARBA" id="ARBA00035292"/>
    </source>
</evidence>
<gene>
    <name evidence="7 10" type="primary">rplI</name>
    <name evidence="10" type="ORF">COU81_01920</name>
</gene>
<dbReference type="Proteomes" id="UP000231450">
    <property type="component" value="Unassembled WGS sequence"/>
</dbReference>
<dbReference type="GO" id="GO:0005840">
    <property type="term" value="C:ribosome"/>
    <property type="evidence" value="ECO:0007669"/>
    <property type="project" value="UniProtKB-KW"/>
</dbReference>
<sequence length="149" mass="16816">MKVILLKDVINIGKKNDIKDVADGYGRNFLIKKRLAMVATEDTIKSVLKMKEKQAKQAELELEKYQTLAQNIDGQELGISAKASTEGKLYGSINNAKIAQELKKIGFSIKKHDFKIDEHIKETGEHDVTMKFPHNLEAKIKIVIIPLDK</sequence>
<dbReference type="GO" id="GO:1990904">
    <property type="term" value="C:ribonucleoprotein complex"/>
    <property type="evidence" value="ECO:0007669"/>
    <property type="project" value="UniProtKB-KW"/>
</dbReference>
<evidence type="ECO:0000256" key="8">
    <source>
        <dbReference type="SAM" id="Coils"/>
    </source>
</evidence>
<keyword evidence="8" id="KW-0175">Coiled coil</keyword>
<dbReference type="InterPro" id="IPR020070">
    <property type="entry name" value="Ribosomal_bL9_N"/>
</dbReference>
<dbReference type="Gene3D" id="3.10.430.100">
    <property type="entry name" value="Ribosomal protein L9, C-terminal domain"/>
    <property type="match status" value="1"/>
</dbReference>
<dbReference type="HAMAP" id="MF_00503">
    <property type="entry name" value="Ribosomal_bL9"/>
    <property type="match status" value="1"/>
</dbReference>
<dbReference type="InterPro" id="IPR020594">
    <property type="entry name" value="Ribosomal_bL9_bac/chp"/>
</dbReference>
<dbReference type="NCBIfam" id="TIGR00158">
    <property type="entry name" value="L9"/>
    <property type="match status" value="1"/>
</dbReference>
<protein>
    <recommendedName>
        <fullName evidence="6 7">Large ribosomal subunit protein bL9</fullName>
    </recommendedName>
</protein>
<dbReference type="InterPro" id="IPR036935">
    <property type="entry name" value="Ribosomal_bL9_N_sf"/>
</dbReference>
<reference evidence="11" key="1">
    <citation type="submission" date="2017-09" db="EMBL/GenBank/DDBJ databases">
        <title>Depth-based differentiation of microbial function through sediment-hosted aquifers and enrichment of novel symbionts in the deep terrestrial subsurface.</title>
        <authorList>
            <person name="Probst A.J."/>
            <person name="Ladd B."/>
            <person name="Jarett J.K."/>
            <person name="Geller-Mcgrath D.E."/>
            <person name="Sieber C.M.K."/>
            <person name="Emerson J.B."/>
            <person name="Anantharaman K."/>
            <person name="Thomas B.C."/>
            <person name="Malmstrom R."/>
            <person name="Stieglmeier M."/>
            <person name="Klingl A."/>
            <person name="Woyke T."/>
            <person name="Ryan C.M."/>
            <person name="Banfield J.F."/>
        </authorList>
    </citation>
    <scope>NUCLEOTIDE SEQUENCE [LARGE SCALE GENOMIC DNA]</scope>
</reference>
<dbReference type="GO" id="GO:0003735">
    <property type="term" value="F:structural constituent of ribosome"/>
    <property type="evidence" value="ECO:0007669"/>
    <property type="project" value="InterPro"/>
</dbReference>
<organism evidence="10 11">
    <name type="scientific">Candidatus Portnoybacteria bacterium CG10_big_fil_rev_8_21_14_0_10_36_7</name>
    <dbReference type="NCBI Taxonomy" id="1974812"/>
    <lineage>
        <taxon>Bacteria</taxon>
        <taxon>Candidatus Portnoyibacteriota</taxon>
    </lineage>
</organism>
<comment type="caution">
    <text evidence="10">The sequence shown here is derived from an EMBL/GenBank/DDBJ whole genome shotgun (WGS) entry which is preliminary data.</text>
</comment>
<evidence type="ECO:0000256" key="1">
    <source>
        <dbReference type="ARBA" id="ARBA00010605"/>
    </source>
</evidence>
<dbReference type="GO" id="GO:0019843">
    <property type="term" value="F:rRNA binding"/>
    <property type="evidence" value="ECO:0007669"/>
    <property type="project" value="UniProtKB-UniRule"/>
</dbReference>
<dbReference type="Pfam" id="PF01281">
    <property type="entry name" value="Ribosomal_L9_N"/>
    <property type="match status" value="1"/>
</dbReference>
<dbReference type="EMBL" id="PFDW01000043">
    <property type="protein sequence ID" value="PJE58209.1"/>
    <property type="molecule type" value="Genomic_DNA"/>
</dbReference>
<dbReference type="InterPro" id="IPR020069">
    <property type="entry name" value="Ribosomal_bL9_C"/>
</dbReference>
<evidence type="ECO:0000256" key="4">
    <source>
        <dbReference type="ARBA" id="ARBA00022980"/>
    </source>
</evidence>
<accession>A0A2M8KE69</accession>
<dbReference type="SUPFAM" id="SSF55658">
    <property type="entry name" value="L9 N-domain-like"/>
    <property type="match status" value="1"/>
</dbReference>
<feature type="domain" description="Ribosomal protein L9" evidence="9">
    <location>
        <begin position="13"/>
        <end position="40"/>
    </location>
</feature>
<dbReference type="SUPFAM" id="SSF55653">
    <property type="entry name" value="Ribosomal protein L9 C-domain"/>
    <property type="match status" value="1"/>
</dbReference>
<keyword evidence="2 7" id="KW-0699">rRNA-binding</keyword>
<keyword evidence="3 7" id="KW-0694">RNA-binding</keyword>
<evidence type="ECO:0000313" key="10">
    <source>
        <dbReference type="EMBL" id="PJE58209.1"/>
    </source>
</evidence>
<keyword evidence="5 7" id="KW-0687">Ribonucleoprotein</keyword>
<evidence type="ECO:0000256" key="7">
    <source>
        <dbReference type="HAMAP-Rule" id="MF_00503"/>
    </source>
</evidence>
<dbReference type="InterPro" id="IPR036791">
    <property type="entry name" value="Ribosomal_bL9_C_sf"/>
</dbReference>
<evidence type="ECO:0000256" key="3">
    <source>
        <dbReference type="ARBA" id="ARBA00022884"/>
    </source>
</evidence>
<dbReference type="GO" id="GO:0006412">
    <property type="term" value="P:translation"/>
    <property type="evidence" value="ECO:0007669"/>
    <property type="project" value="UniProtKB-UniRule"/>
</dbReference>
<keyword evidence="4 7" id="KW-0689">Ribosomal protein</keyword>
<dbReference type="PROSITE" id="PS00651">
    <property type="entry name" value="RIBOSOMAL_L9"/>
    <property type="match status" value="1"/>
</dbReference>
<evidence type="ECO:0000256" key="5">
    <source>
        <dbReference type="ARBA" id="ARBA00023274"/>
    </source>
</evidence>
<feature type="coiled-coil region" evidence="8">
    <location>
        <begin position="48"/>
        <end position="75"/>
    </location>
</feature>
<proteinExistence type="inferred from homology"/>
<evidence type="ECO:0000259" key="9">
    <source>
        <dbReference type="PROSITE" id="PS00651"/>
    </source>
</evidence>
<evidence type="ECO:0000256" key="2">
    <source>
        <dbReference type="ARBA" id="ARBA00022730"/>
    </source>
</evidence>
<comment type="function">
    <text evidence="7">Binds to the 23S rRNA.</text>
</comment>
<dbReference type="Pfam" id="PF03948">
    <property type="entry name" value="Ribosomal_L9_C"/>
    <property type="match status" value="1"/>
</dbReference>
<dbReference type="InterPro" id="IPR009027">
    <property type="entry name" value="Ribosomal_bL9/RNase_H1_N"/>
</dbReference>
<dbReference type="PANTHER" id="PTHR21368">
    <property type="entry name" value="50S RIBOSOMAL PROTEIN L9"/>
    <property type="match status" value="1"/>
</dbReference>
<name>A0A2M8KE69_9BACT</name>
<dbReference type="AlphaFoldDB" id="A0A2M8KE69"/>
<evidence type="ECO:0000313" key="11">
    <source>
        <dbReference type="Proteomes" id="UP000231450"/>
    </source>
</evidence>
<comment type="similarity">
    <text evidence="1 7">Belongs to the bacterial ribosomal protein bL9 family.</text>
</comment>
<dbReference type="Gene3D" id="3.40.5.10">
    <property type="entry name" value="Ribosomal protein L9, N-terminal domain"/>
    <property type="match status" value="1"/>
</dbReference>
<dbReference type="InterPro" id="IPR000244">
    <property type="entry name" value="Ribosomal_bL9"/>
</dbReference>